<gene>
    <name evidence="4" type="ORF">GCM10007167_04170</name>
</gene>
<dbReference type="SUPFAM" id="SSF52833">
    <property type="entry name" value="Thioredoxin-like"/>
    <property type="match status" value="1"/>
</dbReference>
<comment type="caution">
    <text evidence="4">The sequence shown here is derived from an EMBL/GenBank/DDBJ whole genome shotgun (WGS) entry which is preliminary data.</text>
</comment>
<dbReference type="PANTHER" id="PTHR42852:SF17">
    <property type="entry name" value="THIOREDOXIN-LIKE PROTEIN HI_1115"/>
    <property type="match status" value="1"/>
</dbReference>
<dbReference type="AlphaFoldDB" id="A0A918YV23"/>
<dbReference type="GO" id="GO:0016209">
    <property type="term" value="F:antioxidant activity"/>
    <property type="evidence" value="ECO:0007669"/>
    <property type="project" value="InterPro"/>
</dbReference>
<evidence type="ECO:0000256" key="1">
    <source>
        <dbReference type="ARBA" id="ARBA00023284"/>
    </source>
</evidence>
<name>A0A918YV23_9GAMM</name>
<keyword evidence="1" id="KW-0676">Redox-active center</keyword>
<evidence type="ECO:0000313" key="5">
    <source>
        <dbReference type="Proteomes" id="UP000636453"/>
    </source>
</evidence>
<proteinExistence type="predicted"/>
<dbReference type="CDD" id="cd02966">
    <property type="entry name" value="TlpA_like_family"/>
    <property type="match status" value="1"/>
</dbReference>
<dbReference type="PANTHER" id="PTHR42852">
    <property type="entry name" value="THIOL:DISULFIDE INTERCHANGE PROTEIN DSBE"/>
    <property type="match status" value="1"/>
</dbReference>
<organism evidence="4 5">
    <name type="scientific">Vulcaniibacterium thermophilum</name>
    <dbReference type="NCBI Taxonomy" id="1169913"/>
    <lineage>
        <taxon>Bacteria</taxon>
        <taxon>Pseudomonadati</taxon>
        <taxon>Pseudomonadota</taxon>
        <taxon>Gammaproteobacteria</taxon>
        <taxon>Lysobacterales</taxon>
        <taxon>Lysobacteraceae</taxon>
        <taxon>Vulcaniibacterium</taxon>
    </lineage>
</organism>
<dbReference type="EMBL" id="BNCF01000001">
    <property type="protein sequence ID" value="GHE26200.1"/>
    <property type="molecule type" value="Genomic_DNA"/>
</dbReference>
<dbReference type="PROSITE" id="PS51352">
    <property type="entry name" value="THIOREDOXIN_2"/>
    <property type="match status" value="1"/>
</dbReference>
<dbReference type="OrthoDB" id="9796554at2"/>
<dbReference type="GO" id="GO:0015036">
    <property type="term" value="F:disulfide oxidoreductase activity"/>
    <property type="evidence" value="ECO:0007669"/>
    <property type="project" value="UniProtKB-ARBA"/>
</dbReference>
<dbReference type="InterPro" id="IPR050553">
    <property type="entry name" value="Thioredoxin_ResA/DsbE_sf"/>
</dbReference>
<evidence type="ECO:0000256" key="2">
    <source>
        <dbReference type="SAM" id="SignalP"/>
    </source>
</evidence>
<evidence type="ECO:0000313" key="4">
    <source>
        <dbReference type="EMBL" id="GHE26200.1"/>
    </source>
</evidence>
<accession>A0A918YV23</accession>
<feature type="domain" description="Thioredoxin" evidence="3">
    <location>
        <begin position="27"/>
        <end position="165"/>
    </location>
</feature>
<reference evidence="4" key="1">
    <citation type="journal article" date="2014" name="Int. J. Syst. Evol. Microbiol.">
        <title>Complete genome sequence of Corynebacterium casei LMG S-19264T (=DSM 44701T), isolated from a smear-ripened cheese.</title>
        <authorList>
            <consortium name="US DOE Joint Genome Institute (JGI-PGF)"/>
            <person name="Walter F."/>
            <person name="Albersmeier A."/>
            <person name="Kalinowski J."/>
            <person name="Ruckert C."/>
        </authorList>
    </citation>
    <scope>NUCLEOTIDE SEQUENCE</scope>
    <source>
        <strain evidence="4">KCTC 32020</strain>
    </source>
</reference>
<dbReference type="Proteomes" id="UP000636453">
    <property type="component" value="Unassembled WGS sequence"/>
</dbReference>
<dbReference type="InterPro" id="IPR000866">
    <property type="entry name" value="AhpC/TSA"/>
</dbReference>
<reference evidence="4" key="2">
    <citation type="submission" date="2020-09" db="EMBL/GenBank/DDBJ databases">
        <authorList>
            <person name="Sun Q."/>
            <person name="Kim S."/>
        </authorList>
    </citation>
    <scope>NUCLEOTIDE SEQUENCE</scope>
    <source>
        <strain evidence="4">KCTC 32020</strain>
    </source>
</reference>
<protein>
    <submittedName>
        <fullName evidence="4">Alkyl hydroperoxide reductase</fullName>
    </submittedName>
</protein>
<sequence length="182" mass="19796">MGLPRIFVLALMLACFDALAAGGAAQPRPGDVPPADLGRTLDGTPVNLADRRGKVVVLTFWASWCGPCRKELPVLGRLQQAVGREHLEVIAVNVKEPRRDLTAVLRANRDLDLTWVHDARGDVSGRYGVEALPNMFVMDRDGTVAYVHRGYSEAMIKSFIDEIIGLLPEEVLESPAPAAATR</sequence>
<dbReference type="InterPro" id="IPR017937">
    <property type="entry name" value="Thioredoxin_CS"/>
</dbReference>
<keyword evidence="5" id="KW-1185">Reference proteome</keyword>
<dbReference type="Gene3D" id="3.40.30.10">
    <property type="entry name" value="Glutaredoxin"/>
    <property type="match status" value="1"/>
</dbReference>
<dbReference type="InterPro" id="IPR013766">
    <property type="entry name" value="Thioredoxin_domain"/>
</dbReference>
<keyword evidence="2" id="KW-0732">Signal</keyword>
<dbReference type="PROSITE" id="PS00194">
    <property type="entry name" value="THIOREDOXIN_1"/>
    <property type="match status" value="1"/>
</dbReference>
<dbReference type="Pfam" id="PF00578">
    <property type="entry name" value="AhpC-TSA"/>
    <property type="match status" value="1"/>
</dbReference>
<feature type="chain" id="PRO_5036789180" evidence="2">
    <location>
        <begin position="21"/>
        <end position="182"/>
    </location>
</feature>
<feature type="signal peptide" evidence="2">
    <location>
        <begin position="1"/>
        <end position="20"/>
    </location>
</feature>
<evidence type="ECO:0000259" key="3">
    <source>
        <dbReference type="PROSITE" id="PS51352"/>
    </source>
</evidence>
<dbReference type="InterPro" id="IPR036249">
    <property type="entry name" value="Thioredoxin-like_sf"/>
</dbReference>